<feature type="domain" description="HNH nuclease" evidence="1">
    <location>
        <begin position="421"/>
        <end position="474"/>
    </location>
</feature>
<dbReference type="Gene3D" id="3.40.50.150">
    <property type="entry name" value="Vaccinia Virus protein VP39"/>
    <property type="match status" value="1"/>
</dbReference>
<dbReference type="PANTHER" id="PTHR43464">
    <property type="entry name" value="METHYLTRANSFERASE"/>
    <property type="match status" value="1"/>
</dbReference>
<organism evidence="2 3">
    <name type="scientific">Paracoccus marcusii</name>
    <dbReference type="NCBI Taxonomy" id="59779"/>
    <lineage>
        <taxon>Bacteria</taxon>
        <taxon>Pseudomonadati</taxon>
        <taxon>Pseudomonadota</taxon>
        <taxon>Alphaproteobacteria</taxon>
        <taxon>Rhodobacterales</taxon>
        <taxon>Paracoccaceae</taxon>
        <taxon>Paracoccus</taxon>
    </lineage>
</organism>
<dbReference type="CDD" id="cd02440">
    <property type="entry name" value="AdoMet_MTases"/>
    <property type="match status" value="1"/>
</dbReference>
<dbReference type="GO" id="GO:0008168">
    <property type="term" value="F:methyltransferase activity"/>
    <property type="evidence" value="ECO:0007669"/>
    <property type="project" value="UniProtKB-KW"/>
</dbReference>
<dbReference type="Proteomes" id="UP001216899">
    <property type="component" value="Chromosome"/>
</dbReference>
<dbReference type="InterPro" id="IPR003615">
    <property type="entry name" value="HNH_nuc"/>
</dbReference>
<keyword evidence="2" id="KW-0808">Transferase</keyword>
<dbReference type="EMBL" id="CP117466">
    <property type="protein sequence ID" value="WDA11776.1"/>
    <property type="molecule type" value="Genomic_DNA"/>
</dbReference>
<dbReference type="CDD" id="cd00085">
    <property type="entry name" value="HNHc"/>
    <property type="match status" value="1"/>
</dbReference>
<protein>
    <submittedName>
        <fullName evidence="2">Class I SAM-dependent methyltransferase</fullName>
    </submittedName>
</protein>
<dbReference type="GO" id="GO:0032259">
    <property type="term" value="P:methylation"/>
    <property type="evidence" value="ECO:0007669"/>
    <property type="project" value="UniProtKB-KW"/>
</dbReference>
<dbReference type="Pfam" id="PF13395">
    <property type="entry name" value="HNH_4"/>
    <property type="match status" value="1"/>
</dbReference>
<gene>
    <name evidence="2" type="ORF">PRL19_10760</name>
</gene>
<dbReference type="InterPro" id="IPR029063">
    <property type="entry name" value="SAM-dependent_MTases_sf"/>
</dbReference>
<dbReference type="PANTHER" id="PTHR43464:SF92">
    <property type="entry name" value="SLR1071 PROTEIN"/>
    <property type="match status" value="1"/>
</dbReference>
<dbReference type="Gene3D" id="1.10.30.50">
    <property type="match status" value="1"/>
</dbReference>
<dbReference type="SMART" id="SM00507">
    <property type="entry name" value="HNHc"/>
    <property type="match status" value="1"/>
</dbReference>
<dbReference type="RefSeq" id="WP_273742939.1">
    <property type="nucleotide sequence ID" value="NZ_CP117466.1"/>
</dbReference>
<evidence type="ECO:0000313" key="3">
    <source>
        <dbReference type="Proteomes" id="UP001216899"/>
    </source>
</evidence>
<name>A0ABY7UPA9_9RHOB</name>
<accession>A0ABY7UPA9</accession>
<keyword evidence="2" id="KW-0489">Methyltransferase</keyword>
<keyword evidence="3" id="KW-1185">Reference proteome</keyword>
<sequence>MAAQYEALDPAQIHEAVVPHLPAAPAAILDVGAGSGRDAAWLAALGHTVLAVEPSATMREEAQRRHPDARITWLTDSLPSLEAVYRLGAAFDVILLSAVWMHVAPAERARAFRKLVTLLKPGGILALSLRLGPPVSGRDMHPVDIAEVEALTRRQGLVMVTAEAAPDRLGRSKVTWVQVVLRLPDDGTEALPLLRHVILNDAKAATYKLGLLRAVARAADGAQGLARFAGDTTVTIPLGLIALNWLRLYKPLIEAGLPQTPSNWGTKGLGFIKDGWHGIKDMAATDLRVGTQVTGVRAAALHAALGDAAATIARMPATYMTYPGSETPILPATRARVGGLGAETLVVDSNYLWSFGELQVPLHLWRALARHDAWIEPALVYEWTRLMEGYARKQHRNLDPGQIARAMRWHEPDRDVAFARRAAAEVMASGKLLCVWSGRRLSESFLDIDHCLPWAAWPCDDLWNLLPAHPQINRHSKRDRLPSAEALEASQERIFDWWQRA</sequence>
<dbReference type="InterPro" id="IPR013216">
    <property type="entry name" value="Methyltransf_11"/>
</dbReference>
<evidence type="ECO:0000313" key="2">
    <source>
        <dbReference type="EMBL" id="WDA11776.1"/>
    </source>
</evidence>
<reference evidence="2 3" key="1">
    <citation type="submission" date="2023-02" db="EMBL/GenBank/DDBJ databases">
        <title>Whole genome sequenc of Paracoccus marcusii MBLB0836.</title>
        <authorList>
            <person name="Seo M.-J."/>
            <person name="Cho E.-S."/>
            <person name="Hwang C.Y."/>
        </authorList>
    </citation>
    <scope>NUCLEOTIDE SEQUENCE [LARGE SCALE GENOMIC DNA]</scope>
    <source>
        <strain evidence="2 3">MBLB0836</strain>
    </source>
</reference>
<dbReference type="SUPFAM" id="SSF53335">
    <property type="entry name" value="S-adenosyl-L-methionine-dependent methyltransferases"/>
    <property type="match status" value="1"/>
</dbReference>
<proteinExistence type="predicted"/>
<evidence type="ECO:0000259" key="1">
    <source>
        <dbReference type="SMART" id="SM00507"/>
    </source>
</evidence>
<dbReference type="Pfam" id="PF08241">
    <property type="entry name" value="Methyltransf_11"/>
    <property type="match status" value="1"/>
</dbReference>